<evidence type="ECO:0000256" key="7">
    <source>
        <dbReference type="SAM" id="Phobius"/>
    </source>
</evidence>
<evidence type="ECO:0000256" key="3">
    <source>
        <dbReference type="ARBA" id="ARBA00022989"/>
    </source>
</evidence>
<feature type="transmembrane region" description="Helical" evidence="7">
    <location>
        <begin position="52"/>
        <end position="74"/>
    </location>
</feature>
<accession>W3X7T8</accession>
<dbReference type="PANTHER" id="PTHR33048">
    <property type="entry name" value="PTH11-LIKE INTEGRAL MEMBRANE PROTEIN (AFU_ORTHOLOGUE AFUA_5G11245)"/>
    <property type="match status" value="1"/>
</dbReference>
<dbReference type="InParanoid" id="W3X7T8"/>
<dbReference type="Pfam" id="PF20684">
    <property type="entry name" value="Fung_rhodopsin"/>
    <property type="match status" value="1"/>
</dbReference>
<keyword evidence="3 7" id="KW-1133">Transmembrane helix</keyword>
<feature type="transmembrane region" description="Helical" evidence="7">
    <location>
        <begin position="94"/>
        <end position="120"/>
    </location>
</feature>
<feature type="transmembrane region" description="Helical" evidence="7">
    <location>
        <begin position="220"/>
        <end position="242"/>
    </location>
</feature>
<feature type="region of interest" description="Disordered" evidence="6">
    <location>
        <begin position="312"/>
        <end position="334"/>
    </location>
</feature>
<evidence type="ECO:0000256" key="1">
    <source>
        <dbReference type="ARBA" id="ARBA00004141"/>
    </source>
</evidence>
<feature type="compositionally biased region" description="Basic and acidic residues" evidence="6">
    <location>
        <begin position="321"/>
        <end position="334"/>
    </location>
</feature>
<keyword evidence="4 7" id="KW-0472">Membrane</keyword>
<evidence type="ECO:0000256" key="5">
    <source>
        <dbReference type="ARBA" id="ARBA00038359"/>
    </source>
</evidence>
<dbReference type="eggNOG" id="ENOG502SPDU">
    <property type="taxonomic scope" value="Eukaryota"/>
</dbReference>
<sequence>MSSSESDSSVDYSNDGPGALIGCAILGFITTVIVGCRFWARRLVSTTWGQDDWLTVVALVAHHGVLIAFGVMIVDGGLGKDIAVVATVPGAVTALYKSLFAAELAYGMSSSLAKLSLLAFYNRVFPTQRVRISCIVLGSICIMWTVAIQITNVLQCRPLRAFWDPALQAASTTKCIDTILFFLGNSIVNCVIDLATLALPIQEILKLHTTKKKKAGIAGVFLLGSIAFAASLVRTIFTATMYNEGTTNFTKQFVVSGVATVVEVYVGIISGCLPIMVPVYRRIRYGNALKSTTRTGSEGYYLSNSGNALAKSNARSKTNRSRGEGPFERLDTNKDDFASSEFSSDRHIMVSSAAVRDGDVDHKSNDSIPLDGIVVRSDVQWKVSAKSHA</sequence>
<comment type="subcellular location">
    <subcellularLocation>
        <location evidence="1">Membrane</location>
        <topology evidence="1">Multi-pass membrane protein</topology>
    </subcellularLocation>
</comment>
<evidence type="ECO:0000313" key="10">
    <source>
        <dbReference type="Proteomes" id="UP000030651"/>
    </source>
</evidence>
<evidence type="ECO:0000256" key="6">
    <source>
        <dbReference type="SAM" id="MobiDB-lite"/>
    </source>
</evidence>
<reference evidence="10" key="1">
    <citation type="journal article" date="2015" name="BMC Genomics">
        <title>Genomic and transcriptomic analysis of the endophytic fungus Pestalotiopsis fici reveals its lifestyle and high potential for synthesis of natural products.</title>
        <authorList>
            <person name="Wang X."/>
            <person name="Zhang X."/>
            <person name="Liu L."/>
            <person name="Xiang M."/>
            <person name="Wang W."/>
            <person name="Sun X."/>
            <person name="Che Y."/>
            <person name="Guo L."/>
            <person name="Liu G."/>
            <person name="Guo L."/>
            <person name="Wang C."/>
            <person name="Yin W.B."/>
            <person name="Stadler M."/>
            <person name="Zhang X."/>
            <person name="Liu X."/>
        </authorList>
    </citation>
    <scope>NUCLEOTIDE SEQUENCE [LARGE SCALE GENOMIC DNA]</scope>
    <source>
        <strain evidence="10">W106-1 / CGMCC3.15140</strain>
    </source>
</reference>
<dbReference type="Proteomes" id="UP000030651">
    <property type="component" value="Unassembled WGS sequence"/>
</dbReference>
<feature type="domain" description="Rhodopsin" evidence="8">
    <location>
        <begin position="37"/>
        <end position="281"/>
    </location>
</feature>
<dbReference type="KEGG" id="pfy:PFICI_07096"/>
<feature type="transmembrane region" description="Helical" evidence="7">
    <location>
        <begin position="19"/>
        <end position="40"/>
    </location>
</feature>
<dbReference type="HOGENOM" id="CLU_028200_0_1_1"/>
<feature type="transmembrane region" description="Helical" evidence="7">
    <location>
        <begin position="254"/>
        <end position="280"/>
    </location>
</feature>
<dbReference type="AlphaFoldDB" id="W3X7T8"/>
<dbReference type="GeneID" id="19272109"/>
<evidence type="ECO:0000259" key="8">
    <source>
        <dbReference type="Pfam" id="PF20684"/>
    </source>
</evidence>
<dbReference type="GO" id="GO:0016020">
    <property type="term" value="C:membrane"/>
    <property type="evidence" value="ECO:0007669"/>
    <property type="project" value="UniProtKB-SubCell"/>
</dbReference>
<dbReference type="EMBL" id="KI912112">
    <property type="protein sequence ID" value="ETS82094.1"/>
    <property type="molecule type" value="Genomic_DNA"/>
</dbReference>
<name>W3X7T8_PESFW</name>
<evidence type="ECO:0000256" key="2">
    <source>
        <dbReference type="ARBA" id="ARBA00022692"/>
    </source>
</evidence>
<keyword evidence="10" id="KW-1185">Reference proteome</keyword>
<evidence type="ECO:0000313" key="9">
    <source>
        <dbReference type="EMBL" id="ETS82094.1"/>
    </source>
</evidence>
<dbReference type="OMA" id="ALMWTAT"/>
<gene>
    <name evidence="9" type="ORF">PFICI_07096</name>
</gene>
<comment type="similarity">
    <text evidence="5">Belongs to the SAT4 family.</text>
</comment>
<protein>
    <recommendedName>
        <fullName evidence="8">Rhodopsin domain-containing protein</fullName>
    </recommendedName>
</protein>
<organism evidence="9 10">
    <name type="scientific">Pestalotiopsis fici (strain W106-1 / CGMCC3.15140)</name>
    <dbReference type="NCBI Taxonomy" id="1229662"/>
    <lineage>
        <taxon>Eukaryota</taxon>
        <taxon>Fungi</taxon>
        <taxon>Dikarya</taxon>
        <taxon>Ascomycota</taxon>
        <taxon>Pezizomycotina</taxon>
        <taxon>Sordariomycetes</taxon>
        <taxon>Xylariomycetidae</taxon>
        <taxon>Amphisphaeriales</taxon>
        <taxon>Sporocadaceae</taxon>
        <taxon>Pestalotiopsis</taxon>
    </lineage>
</organism>
<dbReference type="OrthoDB" id="5421689at2759"/>
<keyword evidence="2 7" id="KW-0812">Transmembrane</keyword>
<dbReference type="InterPro" id="IPR049326">
    <property type="entry name" value="Rhodopsin_dom_fungi"/>
</dbReference>
<evidence type="ECO:0000256" key="4">
    <source>
        <dbReference type="ARBA" id="ARBA00023136"/>
    </source>
</evidence>
<proteinExistence type="inferred from homology"/>
<feature type="transmembrane region" description="Helical" evidence="7">
    <location>
        <begin position="132"/>
        <end position="150"/>
    </location>
</feature>
<dbReference type="RefSeq" id="XP_007833868.1">
    <property type="nucleotide sequence ID" value="XM_007835677.1"/>
</dbReference>
<dbReference type="PANTHER" id="PTHR33048:SF47">
    <property type="entry name" value="INTEGRAL MEMBRANE PROTEIN-RELATED"/>
    <property type="match status" value="1"/>
</dbReference>
<dbReference type="InterPro" id="IPR052337">
    <property type="entry name" value="SAT4-like"/>
</dbReference>